<organism evidence="1">
    <name type="scientific">Anguilla anguilla</name>
    <name type="common">European freshwater eel</name>
    <name type="synonym">Muraena anguilla</name>
    <dbReference type="NCBI Taxonomy" id="7936"/>
    <lineage>
        <taxon>Eukaryota</taxon>
        <taxon>Metazoa</taxon>
        <taxon>Chordata</taxon>
        <taxon>Craniata</taxon>
        <taxon>Vertebrata</taxon>
        <taxon>Euteleostomi</taxon>
        <taxon>Actinopterygii</taxon>
        <taxon>Neopterygii</taxon>
        <taxon>Teleostei</taxon>
        <taxon>Anguilliformes</taxon>
        <taxon>Anguillidae</taxon>
        <taxon>Anguilla</taxon>
    </lineage>
</organism>
<reference evidence="1" key="2">
    <citation type="journal article" date="2015" name="Fish Shellfish Immunol.">
        <title>Early steps in the European eel (Anguilla anguilla)-Vibrio vulnificus interaction in the gills: Role of the RtxA13 toxin.</title>
        <authorList>
            <person name="Callol A."/>
            <person name="Pajuelo D."/>
            <person name="Ebbesson L."/>
            <person name="Teles M."/>
            <person name="MacKenzie S."/>
            <person name="Amaro C."/>
        </authorList>
    </citation>
    <scope>NUCLEOTIDE SEQUENCE</scope>
</reference>
<reference evidence="1" key="1">
    <citation type="submission" date="2014-11" db="EMBL/GenBank/DDBJ databases">
        <authorList>
            <person name="Amaro Gonzalez C."/>
        </authorList>
    </citation>
    <scope>NUCLEOTIDE SEQUENCE</scope>
</reference>
<protein>
    <submittedName>
        <fullName evidence="1">Uncharacterized protein</fullName>
    </submittedName>
</protein>
<sequence>MCHENTIFRQNIYGYIVYFC</sequence>
<dbReference type="AlphaFoldDB" id="A0A0E9U964"/>
<accession>A0A0E9U964</accession>
<name>A0A0E9U964_ANGAN</name>
<dbReference type="EMBL" id="GBXM01046206">
    <property type="protein sequence ID" value="JAH62371.1"/>
    <property type="molecule type" value="Transcribed_RNA"/>
</dbReference>
<evidence type="ECO:0000313" key="1">
    <source>
        <dbReference type="EMBL" id="JAH62371.1"/>
    </source>
</evidence>
<proteinExistence type="predicted"/>